<protein>
    <submittedName>
        <fullName evidence="3">Neutral metalloprotease</fullName>
        <ecNumber evidence="3">3.4.24.-</ecNumber>
    </submittedName>
</protein>
<keyword evidence="3" id="KW-0482">Metalloprotease</keyword>
<organism evidence="3 4">
    <name type="scientific">Sporosarcina pasteurii</name>
    <name type="common">Bacillus pasteurii</name>
    <dbReference type="NCBI Taxonomy" id="1474"/>
    <lineage>
        <taxon>Bacteria</taxon>
        <taxon>Bacillati</taxon>
        <taxon>Bacillota</taxon>
        <taxon>Bacilli</taxon>
        <taxon>Bacillales</taxon>
        <taxon>Caryophanaceae</taxon>
        <taxon>Sporosarcina</taxon>
    </lineage>
</organism>
<evidence type="ECO:0000256" key="1">
    <source>
        <dbReference type="ARBA" id="ARBA00022729"/>
    </source>
</evidence>
<dbReference type="Pfam" id="PF13457">
    <property type="entry name" value="GW"/>
    <property type="match status" value="6"/>
</dbReference>
<dbReference type="InterPro" id="IPR038200">
    <property type="entry name" value="GW_dom_sf"/>
</dbReference>
<dbReference type="Pfam" id="PF17936">
    <property type="entry name" value="Big_6"/>
    <property type="match status" value="2"/>
</dbReference>
<dbReference type="GO" id="GO:0006508">
    <property type="term" value="P:proteolysis"/>
    <property type="evidence" value="ECO:0007669"/>
    <property type="project" value="UniProtKB-KW"/>
</dbReference>
<dbReference type="InterPro" id="IPR025987">
    <property type="entry name" value="GW_dom"/>
</dbReference>
<dbReference type="Gene3D" id="2.60.40.10">
    <property type="entry name" value="Immunoglobulins"/>
    <property type="match status" value="2"/>
</dbReference>
<dbReference type="RefSeq" id="WP_115359973.1">
    <property type="nucleotide sequence ID" value="NZ_CP038012.1"/>
</dbReference>
<dbReference type="InterPro" id="IPR013783">
    <property type="entry name" value="Ig-like_fold"/>
</dbReference>
<reference evidence="3 4" key="1">
    <citation type="submission" date="2018-06" db="EMBL/GenBank/DDBJ databases">
        <authorList>
            <consortium name="Pathogen Informatics"/>
            <person name="Doyle S."/>
        </authorList>
    </citation>
    <scope>NUCLEOTIDE SEQUENCE [LARGE SCALE GENOMIC DNA]</scope>
    <source>
        <strain evidence="4">ATCC 11859 / DSM 33 / NCIB 8841 / NCTC 4822</strain>
    </source>
</reference>
<sequence length="1091" mass="122491">MKINIRLVVSFLGVLSLVIPFAIETKANLPESEIDRVIITNESYDAYKTESSGRFDLGKINENITYDEKLPLETYKIDMNLQFDPEETKATIHKPVKSLMRIAAVEGSTKNFWVVDFRTNKNVSIEAELLYRGKKSEVWVHNNEISSEQAKRMGEEFDNKIYPLITQNFAEESDVDGNGKVSILAYDIQDNFNGFGTYVSGYFYNRDLYKTEHSNNAEIFYIDTYPTMGMDKSNFDVSKAFSTLAHEFQHMVNYNQNVIVEQGKAMDEWLDEAMSLAAERMYSIDSIRNRVYYYETSNSIANGHSLLYWDEHGDVLANYSLSYLFGQYLRVQLNQGDKIFKEILKKDMPTKEALQAVLNENFDNNKSIEEFLSDFRQALLVNEDEGLFGFKGERGLTAFQTPIYSGKLPIQLRGGGSVVVPFEDVEQFERPKDVGESISFRLINQKGTDENIPETPELDPFTENDDTIRGYAVPGSIITVYKDEEIVDTTITDENGRFEIFVGKQLPGTILYITAKDSVSGNESVAAIITVDNSTPPSKPIINEVTNTTTIVTGKADLKSIIKITVGGQEIGSGTVKEDGTFEVDIPAQKAGTVLTLTAIDQAGNISEVTKVTVIDGTITEKSTSRLGHIKAGESFIYPNPPGEVNKKSSEEYKNAVYYIKKEATYKGERYYLLSTLPSAVNGTIGWMKASDVSSHVHAGVDRHRKTFYVKGTGGAGFDTAWGGSENHVYPDLKPYKNELFTVNLTEKVGNNIWYRGMLKGKQTWIHSSFVSEFTDSYVELSTSRLGHIKAGNLPIYSSPFNTADKKSSDSYTNSVYYIKKQATYNKELYYLLSNNPSSTSRTIGWMKASDVSSHPHVGVDRKQRTLYIKGTGGAGFTRAWGGNENHVYSDLKQLKGAEFNVNLTEKVGNNIWYRGMLNGKQTWIHNSYVTELDKIYKEQSTSRLGHIKAGESFLFTTPYNQESAKSSESYKNSVYYIKKQANFNGTLYYLLSTRPSATTGTIGWMKALDVSSHVHKGHDRKQKTFIVKGNGGAGFDTAWGGSNNSVYADLIPLKNAIFHVNLTEKVGNNIWYRGMLNGKQTWIHSSYVKK</sequence>
<keyword evidence="3" id="KW-0645">Protease</keyword>
<proteinExistence type="predicted"/>
<feature type="domain" description="GW" evidence="2">
    <location>
        <begin position="779"/>
        <end position="857"/>
    </location>
</feature>
<accession>A0A380BCQ9</accession>
<dbReference type="InterPro" id="IPR041498">
    <property type="entry name" value="Big_6"/>
</dbReference>
<evidence type="ECO:0000259" key="2">
    <source>
        <dbReference type="PROSITE" id="PS51780"/>
    </source>
</evidence>
<dbReference type="GO" id="GO:0008237">
    <property type="term" value="F:metallopeptidase activity"/>
    <property type="evidence" value="ECO:0007669"/>
    <property type="project" value="UniProtKB-KW"/>
</dbReference>
<evidence type="ECO:0000313" key="3">
    <source>
        <dbReference type="EMBL" id="SUI99161.1"/>
    </source>
</evidence>
<feature type="domain" description="GW" evidence="2">
    <location>
        <begin position="620"/>
        <end position="698"/>
    </location>
</feature>
<dbReference type="EC" id="3.4.24.-" evidence="3"/>
<keyword evidence="3" id="KW-0378">Hydrolase</keyword>
<gene>
    <name evidence="3" type="primary">shpI</name>
    <name evidence="3" type="ORF">NCTC4822_00479</name>
</gene>
<dbReference type="AlphaFoldDB" id="A0A380BCQ9"/>
<name>A0A380BCQ9_SPOPA</name>
<dbReference type="OrthoDB" id="1495777at2"/>
<keyword evidence="1" id="KW-0732">Signal</keyword>
<dbReference type="PROSITE" id="PS51780">
    <property type="entry name" value="GW"/>
    <property type="match status" value="2"/>
</dbReference>
<dbReference type="EMBL" id="UGYZ01000002">
    <property type="protein sequence ID" value="SUI99161.1"/>
    <property type="molecule type" value="Genomic_DNA"/>
</dbReference>
<dbReference type="Proteomes" id="UP000254519">
    <property type="component" value="Unassembled WGS sequence"/>
</dbReference>
<dbReference type="Gene3D" id="2.30.30.170">
    <property type="match status" value="6"/>
</dbReference>
<dbReference type="SUPFAM" id="SSF82057">
    <property type="entry name" value="Prokaryotic SH3-related domain"/>
    <property type="match status" value="1"/>
</dbReference>
<keyword evidence="4" id="KW-1185">Reference proteome</keyword>
<evidence type="ECO:0000313" key="4">
    <source>
        <dbReference type="Proteomes" id="UP000254519"/>
    </source>
</evidence>